<dbReference type="SUPFAM" id="SSF57845">
    <property type="entry name" value="B-box zinc-binding domain"/>
    <property type="match status" value="1"/>
</dbReference>
<protein>
    <submittedName>
        <fullName evidence="8">Tripartite motif-containing protein 45</fullName>
    </submittedName>
</protein>
<feature type="domain" description="B box-type" evidence="7">
    <location>
        <begin position="192"/>
        <end position="228"/>
    </location>
</feature>
<evidence type="ECO:0000259" key="6">
    <source>
        <dbReference type="PROSITE" id="PS50089"/>
    </source>
</evidence>
<dbReference type="GO" id="GO:0008270">
    <property type="term" value="F:zinc ion binding"/>
    <property type="evidence" value="ECO:0007669"/>
    <property type="project" value="UniProtKB-KW"/>
</dbReference>
<dbReference type="InterPro" id="IPR017907">
    <property type="entry name" value="Znf_RING_CS"/>
</dbReference>
<dbReference type="InterPro" id="IPR000315">
    <property type="entry name" value="Znf_B-box"/>
</dbReference>
<dbReference type="EMBL" id="CASHTH010001885">
    <property type="protein sequence ID" value="CAI8021353.1"/>
    <property type="molecule type" value="Genomic_DNA"/>
</dbReference>
<dbReference type="Pfam" id="PF00643">
    <property type="entry name" value="zf-B_box"/>
    <property type="match status" value="1"/>
</dbReference>
<dbReference type="AlphaFoldDB" id="A0AA35WHB1"/>
<evidence type="ECO:0000256" key="3">
    <source>
        <dbReference type="ARBA" id="ARBA00022833"/>
    </source>
</evidence>
<dbReference type="InterPro" id="IPR047153">
    <property type="entry name" value="TRIM45/56/19-like"/>
</dbReference>
<reference evidence="8" key="1">
    <citation type="submission" date="2023-03" db="EMBL/GenBank/DDBJ databases">
        <authorList>
            <person name="Steffen K."/>
            <person name="Cardenas P."/>
        </authorList>
    </citation>
    <scope>NUCLEOTIDE SEQUENCE</scope>
</reference>
<keyword evidence="9" id="KW-1185">Reference proteome</keyword>
<dbReference type="InterPro" id="IPR001841">
    <property type="entry name" value="Znf_RING"/>
</dbReference>
<dbReference type="Proteomes" id="UP001174909">
    <property type="component" value="Unassembled WGS sequence"/>
</dbReference>
<keyword evidence="1" id="KW-0479">Metal-binding</keyword>
<evidence type="ECO:0000256" key="2">
    <source>
        <dbReference type="ARBA" id="ARBA00022771"/>
    </source>
</evidence>
<feature type="region of interest" description="Disordered" evidence="5">
    <location>
        <begin position="307"/>
        <end position="328"/>
    </location>
</feature>
<dbReference type="PANTHER" id="PTHR25462:SF296">
    <property type="entry name" value="MEIOTIC P26, ISOFORM F"/>
    <property type="match status" value="1"/>
</dbReference>
<dbReference type="CDD" id="cd19757">
    <property type="entry name" value="Bbox1"/>
    <property type="match status" value="1"/>
</dbReference>
<dbReference type="PROSITE" id="PS00518">
    <property type="entry name" value="ZF_RING_1"/>
    <property type="match status" value="1"/>
</dbReference>
<dbReference type="InterPro" id="IPR027370">
    <property type="entry name" value="Znf-RING_euk"/>
</dbReference>
<sequence length="328" mass="37058">MRNADAGAEAIDSVARARLLIAEREQASKSVMRNMQSQLECPGCRAHFEEPRVLACSHTYCKHCLEKAVKKAKLGKKGGSIGCPECGVPTEVPNGDITQLAYNFSIQHVMDLMKYYSSPEPVPVVPCGNCRRYGDKELAPAIARCSSCSTFLCQQCFHLHSMDDFAKLHTTLSLTERRSNDYFFSCLTPDDTGIRNCHAHNWKPYTHFCVTCSKGVCERCLRQDHKSHVYARPEHLRPDYGEYTEQLHSRTMRLLRQTERAIQTTQELTSGIQLLAATQIEEVVRTQEALSKALDERQAMLLQELEEHRLKQAKKGREPAEHEDGTSG</sequence>
<dbReference type="PROSITE" id="PS50119">
    <property type="entry name" value="ZF_BBOX"/>
    <property type="match status" value="1"/>
</dbReference>
<keyword evidence="2 4" id="KW-0863">Zinc-finger</keyword>
<dbReference type="SUPFAM" id="SSF57850">
    <property type="entry name" value="RING/U-box"/>
    <property type="match status" value="1"/>
</dbReference>
<evidence type="ECO:0000313" key="8">
    <source>
        <dbReference type="EMBL" id="CAI8021353.1"/>
    </source>
</evidence>
<proteinExistence type="predicted"/>
<dbReference type="Pfam" id="PF13445">
    <property type="entry name" value="zf-RING_UBOX"/>
    <property type="match status" value="1"/>
</dbReference>
<evidence type="ECO:0000256" key="4">
    <source>
        <dbReference type="PROSITE-ProRule" id="PRU00024"/>
    </source>
</evidence>
<keyword evidence="3" id="KW-0862">Zinc</keyword>
<accession>A0AA35WHB1</accession>
<dbReference type="InterPro" id="IPR013083">
    <property type="entry name" value="Znf_RING/FYVE/PHD"/>
</dbReference>
<evidence type="ECO:0000256" key="5">
    <source>
        <dbReference type="SAM" id="MobiDB-lite"/>
    </source>
</evidence>
<dbReference type="SMART" id="SM00184">
    <property type="entry name" value="RING"/>
    <property type="match status" value="1"/>
</dbReference>
<evidence type="ECO:0000313" key="9">
    <source>
        <dbReference type="Proteomes" id="UP001174909"/>
    </source>
</evidence>
<name>A0AA35WHB1_GEOBA</name>
<dbReference type="PANTHER" id="PTHR25462">
    <property type="entry name" value="BONUS, ISOFORM C-RELATED"/>
    <property type="match status" value="1"/>
</dbReference>
<evidence type="ECO:0000259" key="7">
    <source>
        <dbReference type="PROSITE" id="PS50119"/>
    </source>
</evidence>
<evidence type="ECO:0000256" key="1">
    <source>
        <dbReference type="ARBA" id="ARBA00022723"/>
    </source>
</evidence>
<feature type="domain" description="RING-type" evidence="6">
    <location>
        <begin position="41"/>
        <end position="86"/>
    </location>
</feature>
<dbReference type="PROSITE" id="PS50089">
    <property type="entry name" value="ZF_RING_2"/>
    <property type="match status" value="1"/>
</dbReference>
<organism evidence="8 9">
    <name type="scientific">Geodia barretti</name>
    <name type="common">Barrett's horny sponge</name>
    <dbReference type="NCBI Taxonomy" id="519541"/>
    <lineage>
        <taxon>Eukaryota</taxon>
        <taxon>Metazoa</taxon>
        <taxon>Porifera</taxon>
        <taxon>Demospongiae</taxon>
        <taxon>Heteroscleromorpha</taxon>
        <taxon>Tetractinellida</taxon>
        <taxon>Astrophorina</taxon>
        <taxon>Geodiidae</taxon>
        <taxon>Geodia</taxon>
    </lineage>
</organism>
<gene>
    <name evidence="8" type="ORF">GBAR_LOCUS12672</name>
</gene>
<dbReference type="Gene3D" id="3.30.160.60">
    <property type="entry name" value="Classic Zinc Finger"/>
    <property type="match status" value="1"/>
</dbReference>
<comment type="caution">
    <text evidence="8">The sequence shown here is derived from an EMBL/GenBank/DDBJ whole genome shotgun (WGS) entry which is preliminary data.</text>
</comment>
<dbReference type="Gene3D" id="3.30.40.10">
    <property type="entry name" value="Zinc/RING finger domain, C3HC4 (zinc finger)"/>
    <property type="match status" value="1"/>
</dbReference>